<comment type="similarity">
    <text evidence="1">Belongs to the class-IV pyridoxal-phosphate-dependent aminotransferase family.</text>
</comment>
<dbReference type="InterPro" id="IPR043132">
    <property type="entry name" value="BCAT-like_C"/>
</dbReference>
<reference evidence="2 3" key="1">
    <citation type="journal article" date="2024" name="G3 (Bethesda)">
        <title>Genome assembly of Hibiscus sabdariffa L. provides insights into metabolisms of medicinal natural products.</title>
        <authorList>
            <person name="Kim T."/>
        </authorList>
    </citation>
    <scope>NUCLEOTIDE SEQUENCE [LARGE SCALE GENOMIC DNA]</scope>
    <source>
        <strain evidence="2">TK-2024</strain>
        <tissue evidence="2">Old leaves</tissue>
    </source>
</reference>
<accession>A0ABR2BE45</accession>
<protein>
    <submittedName>
        <fullName evidence="2">Uncharacterized protein</fullName>
    </submittedName>
</protein>
<evidence type="ECO:0000313" key="3">
    <source>
        <dbReference type="Proteomes" id="UP001472677"/>
    </source>
</evidence>
<organism evidence="2 3">
    <name type="scientific">Hibiscus sabdariffa</name>
    <name type="common">roselle</name>
    <dbReference type="NCBI Taxonomy" id="183260"/>
    <lineage>
        <taxon>Eukaryota</taxon>
        <taxon>Viridiplantae</taxon>
        <taxon>Streptophyta</taxon>
        <taxon>Embryophyta</taxon>
        <taxon>Tracheophyta</taxon>
        <taxon>Spermatophyta</taxon>
        <taxon>Magnoliopsida</taxon>
        <taxon>eudicotyledons</taxon>
        <taxon>Gunneridae</taxon>
        <taxon>Pentapetalae</taxon>
        <taxon>rosids</taxon>
        <taxon>malvids</taxon>
        <taxon>Malvales</taxon>
        <taxon>Malvaceae</taxon>
        <taxon>Malvoideae</taxon>
        <taxon>Hibiscus</taxon>
    </lineage>
</organism>
<keyword evidence="3" id="KW-1185">Reference proteome</keyword>
<proteinExistence type="inferred from homology"/>
<dbReference type="Pfam" id="PF01063">
    <property type="entry name" value="Aminotran_4"/>
    <property type="match status" value="1"/>
</dbReference>
<dbReference type="Gene3D" id="3.20.10.10">
    <property type="entry name" value="D-amino Acid Aminotransferase, subunit A, domain 2"/>
    <property type="match status" value="1"/>
</dbReference>
<dbReference type="SUPFAM" id="SSF56752">
    <property type="entry name" value="D-aminoacid aminotransferase-like PLP-dependent enzymes"/>
    <property type="match status" value="1"/>
</dbReference>
<dbReference type="Proteomes" id="UP001472677">
    <property type="component" value="Unassembled WGS sequence"/>
</dbReference>
<comment type="caution">
    <text evidence="2">The sequence shown here is derived from an EMBL/GenBank/DDBJ whole genome shotgun (WGS) entry which is preliminary data.</text>
</comment>
<dbReference type="InterPro" id="IPR001544">
    <property type="entry name" value="Aminotrans_IV"/>
</dbReference>
<dbReference type="PANTHER" id="PTHR42743">
    <property type="entry name" value="AMINO-ACID AMINOTRANSFERASE"/>
    <property type="match status" value="1"/>
</dbReference>
<dbReference type="EMBL" id="JBBPBM010000128">
    <property type="protein sequence ID" value="KAK8505342.1"/>
    <property type="molecule type" value="Genomic_DNA"/>
</dbReference>
<dbReference type="PANTHER" id="PTHR42743:SF22">
    <property type="entry name" value="D-AMINO-ACID TRANSAMINASE, CHLOROPLASTIC"/>
    <property type="match status" value="1"/>
</dbReference>
<dbReference type="InterPro" id="IPR050571">
    <property type="entry name" value="Class-IV_PLP-Dep_Aminotrnsfr"/>
</dbReference>
<evidence type="ECO:0000313" key="2">
    <source>
        <dbReference type="EMBL" id="KAK8505342.1"/>
    </source>
</evidence>
<dbReference type="InterPro" id="IPR036038">
    <property type="entry name" value="Aminotransferase-like"/>
</dbReference>
<name>A0ABR2BE45_9ROSI</name>
<gene>
    <name evidence="2" type="ORF">V6N12_067309</name>
</gene>
<sequence>MNRIVVRFERHQSSYFVDLHKTSPVCHHEECVNYLPNVLSKIEAEEQGAFAAIRLDNDGFVAEGPNINVAFITKEQELLMPKFEQILTLTVREGKLRGIRVDNIQWDEQVIGDGKEDPLSKTLLNFIPEDMKSSPS</sequence>
<evidence type="ECO:0000256" key="1">
    <source>
        <dbReference type="ARBA" id="ARBA00009320"/>
    </source>
</evidence>